<sequence>MTRSLLHDGIGTCSHALLRNLRTCTQVLPPPVSLEIHRLDSLQQPKLGADWAHLVLHSPRNIGAVAGDLSRGYGASGKQPSPRKSRPPSRRNAEPPDGHNGRLDRLEQELAQQREEYQYFDLHSGDPFSEEIMKAKVPKNFKNPDMVLYDGTSDPCYHLSNFRSWMYLAGASDATRCKAFPTTLTKVAQI</sequence>
<comment type="caution">
    <text evidence="2">The sequence shown here is derived from an EMBL/GenBank/DDBJ whole genome shotgun (WGS) entry which is preliminary data.</text>
</comment>
<protein>
    <submittedName>
        <fullName evidence="2">Uncharacterized protein</fullName>
    </submittedName>
</protein>
<reference evidence="2 3" key="1">
    <citation type="journal article" date="2023" name="Plants (Basel)">
        <title>Bridging the Gap: Combining Genomics and Transcriptomics Approaches to Understand Stylosanthes scabra, an Orphan Legume from the Brazilian Caatinga.</title>
        <authorList>
            <person name="Ferreira-Neto J.R.C."/>
            <person name="da Silva M.D."/>
            <person name="Binneck E."/>
            <person name="de Melo N.F."/>
            <person name="da Silva R.H."/>
            <person name="de Melo A.L.T.M."/>
            <person name="Pandolfi V."/>
            <person name="Bustamante F.O."/>
            <person name="Brasileiro-Vidal A.C."/>
            <person name="Benko-Iseppon A.M."/>
        </authorList>
    </citation>
    <scope>NUCLEOTIDE SEQUENCE [LARGE SCALE GENOMIC DNA]</scope>
    <source>
        <tissue evidence="2">Leaves</tissue>
    </source>
</reference>
<name>A0ABU6TGQ3_9FABA</name>
<gene>
    <name evidence="2" type="ORF">PIB30_046070</name>
</gene>
<feature type="region of interest" description="Disordered" evidence="1">
    <location>
        <begin position="67"/>
        <end position="102"/>
    </location>
</feature>
<dbReference type="EMBL" id="JASCZI010090906">
    <property type="protein sequence ID" value="MED6147685.1"/>
    <property type="molecule type" value="Genomic_DNA"/>
</dbReference>
<accession>A0ABU6TGQ3</accession>
<evidence type="ECO:0000256" key="1">
    <source>
        <dbReference type="SAM" id="MobiDB-lite"/>
    </source>
</evidence>
<dbReference type="Proteomes" id="UP001341840">
    <property type="component" value="Unassembled WGS sequence"/>
</dbReference>
<evidence type="ECO:0000313" key="3">
    <source>
        <dbReference type="Proteomes" id="UP001341840"/>
    </source>
</evidence>
<dbReference type="PANTHER" id="PTHR33223">
    <property type="entry name" value="CCHC-TYPE DOMAIN-CONTAINING PROTEIN"/>
    <property type="match status" value="1"/>
</dbReference>
<organism evidence="2 3">
    <name type="scientific">Stylosanthes scabra</name>
    <dbReference type="NCBI Taxonomy" id="79078"/>
    <lineage>
        <taxon>Eukaryota</taxon>
        <taxon>Viridiplantae</taxon>
        <taxon>Streptophyta</taxon>
        <taxon>Embryophyta</taxon>
        <taxon>Tracheophyta</taxon>
        <taxon>Spermatophyta</taxon>
        <taxon>Magnoliopsida</taxon>
        <taxon>eudicotyledons</taxon>
        <taxon>Gunneridae</taxon>
        <taxon>Pentapetalae</taxon>
        <taxon>rosids</taxon>
        <taxon>fabids</taxon>
        <taxon>Fabales</taxon>
        <taxon>Fabaceae</taxon>
        <taxon>Papilionoideae</taxon>
        <taxon>50 kb inversion clade</taxon>
        <taxon>dalbergioids sensu lato</taxon>
        <taxon>Dalbergieae</taxon>
        <taxon>Pterocarpus clade</taxon>
        <taxon>Stylosanthes</taxon>
    </lineage>
</organism>
<evidence type="ECO:0000313" key="2">
    <source>
        <dbReference type="EMBL" id="MED6147685.1"/>
    </source>
</evidence>
<dbReference type="PANTHER" id="PTHR33223:SF10">
    <property type="entry name" value="AMINOTRANSFERASE-LIKE PLANT MOBILE DOMAIN-CONTAINING PROTEIN"/>
    <property type="match status" value="1"/>
</dbReference>
<feature type="compositionally biased region" description="Basic and acidic residues" evidence="1">
    <location>
        <begin position="91"/>
        <end position="102"/>
    </location>
</feature>
<proteinExistence type="predicted"/>
<keyword evidence="3" id="KW-1185">Reference proteome</keyword>